<reference evidence="3 4" key="1">
    <citation type="journal article" date="2015" name="J. Microbiol.">
        <title>Sphingosinicella ginsenosidimutans sp. nov., with ginsenoside converting activity.</title>
        <authorList>
            <person name="Kim J.K."/>
            <person name="Kang M.S."/>
            <person name="Park S.C."/>
            <person name="Kim K.M."/>
            <person name="Choi K."/>
            <person name="Yoon M.H."/>
            <person name="Im W.T."/>
        </authorList>
    </citation>
    <scope>NUCLEOTIDE SEQUENCE [LARGE SCALE GENOMIC DNA]</scope>
    <source>
        <strain evidence="3 4">BS-11</strain>
    </source>
</reference>
<proteinExistence type="predicted"/>
<feature type="transmembrane region" description="Helical" evidence="1">
    <location>
        <begin position="85"/>
        <end position="104"/>
    </location>
</feature>
<keyword evidence="4" id="KW-1185">Reference proteome</keyword>
<dbReference type="Pfam" id="PF14219">
    <property type="entry name" value="DUF4328"/>
    <property type="match status" value="1"/>
</dbReference>
<feature type="transmembrane region" description="Helical" evidence="1">
    <location>
        <begin position="12"/>
        <end position="32"/>
    </location>
</feature>
<evidence type="ECO:0000256" key="1">
    <source>
        <dbReference type="SAM" id="Phobius"/>
    </source>
</evidence>
<evidence type="ECO:0000313" key="3">
    <source>
        <dbReference type="EMBL" id="TXC63547.1"/>
    </source>
</evidence>
<keyword evidence="1" id="KW-0812">Transmembrane</keyword>
<feature type="transmembrane region" description="Helical" evidence="1">
    <location>
        <begin position="168"/>
        <end position="185"/>
    </location>
</feature>
<keyword evidence="1" id="KW-0472">Membrane</keyword>
<comment type="caution">
    <text evidence="3">The sequence shown here is derived from an EMBL/GenBank/DDBJ whole genome shotgun (WGS) entry which is preliminary data.</text>
</comment>
<keyword evidence="1" id="KW-1133">Transmembrane helix</keyword>
<dbReference type="EMBL" id="VOQQ01000001">
    <property type="protein sequence ID" value="TXC63547.1"/>
    <property type="molecule type" value="Genomic_DNA"/>
</dbReference>
<dbReference type="InterPro" id="IPR025565">
    <property type="entry name" value="DUF4328"/>
</dbReference>
<sequence length="198" mass="21155">MSPGNGPPSGRAARIMLCIWAAFAAASVALGLERESSLDDSSVILAAVARLVIFLACAASVLTWINRAQRNVRALGATEMMVSPGLAVGWFFIPLGNLVMPFLAMRELWKASTNPRDWQLVPQPIMLPVWWTLWIASNVAEIVAFRLTSEPDAEAVRVGETVAAGADLLSMGAALALAWIIAGVAKRQAAVRIEGVFD</sequence>
<evidence type="ECO:0000313" key="4">
    <source>
        <dbReference type="Proteomes" id="UP000321249"/>
    </source>
</evidence>
<dbReference type="AlphaFoldDB" id="A0A5C6TT96"/>
<evidence type="ECO:0000259" key="2">
    <source>
        <dbReference type="Pfam" id="PF14219"/>
    </source>
</evidence>
<dbReference type="RefSeq" id="WP_147042953.1">
    <property type="nucleotide sequence ID" value="NZ_BAABIR010000003.1"/>
</dbReference>
<accession>A0A5C6TT96</accession>
<dbReference type="OrthoDB" id="4174975at2"/>
<protein>
    <submittedName>
        <fullName evidence="3">DUF4328 domain-containing protein</fullName>
    </submittedName>
</protein>
<dbReference type="Proteomes" id="UP000321249">
    <property type="component" value="Unassembled WGS sequence"/>
</dbReference>
<feature type="transmembrane region" description="Helical" evidence="1">
    <location>
        <begin position="125"/>
        <end position="148"/>
    </location>
</feature>
<organism evidence="3 4">
    <name type="scientific">Allosphingosinicella ginsenosidimutans</name>
    <dbReference type="NCBI Taxonomy" id="1176539"/>
    <lineage>
        <taxon>Bacteria</taxon>
        <taxon>Pseudomonadati</taxon>
        <taxon>Pseudomonadota</taxon>
        <taxon>Alphaproteobacteria</taxon>
        <taxon>Sphingomonadales</taxon>
        <taxon>Sphingomonadaceae</taxon>
        <taxon>Allosphingosinicella</taxon>
    </lineage>
</organism>
<name>A0A5C6TT96_9SPHN</name>
<feature type="domain" description="DUF4328" evidence="2">
    <location>
        <begin position="37"/>
        <end position="184"/>
    </location>
</feature>
<feature type="transmembrane region" description="Helical" evidence="1">
    <location>
        <begin position="44"/>
        <end position="65"/>
    </location>
</feature>
<gene>
    <name evidence="3" type="ORF">FRZ32_07660</name>
</gene>